<keyword evidence="5" id="KW-0966">Cell projection</keyword>
<comment type="similarity">
    <text evidence="2 4">Belongs to the FliE family.</text>
</comment>
<dbReference type="Proteomes" id="UP000245252">
    <property type="component" value="Unassembled WGS sequence"/>
</dbReference>
<dbReference type="PANTHER" id="PTHR34653">
    <property type="match status" value="1"/>
</dbReference>
<name>A0A2U2DX54_9HYPH</name>
<dbReference type="GO" id="GO:0003774">
    <property type="term" value="F:cytoskeletal motor activity"/>
    <property type="evidence" value="ECO:0007669"/>
    <property type="project" value="InterPro"/>
</dbReference>
<dbReference type="PANTHER" id="PTHR34653:SF1">
    <property type="entry name" value="FLAGELLAR HOOK-BASAL BODY COMPLEX PROTEIN FLIE"/>
    <property type="match status" value="1"/>
</dbReference>
<dbReference type="EMBL" id="QFBC01000001">
    <property type="protein sequence ID" value="PWE57799.1"/>
    <property type="molecule type" value="Genomic_DNA"/>
</dbReference>
<gene>
    <name evidence="4" type="primary">fliE</name>
    <name evidence="5" type="ORF">DEM27_00960</name>
</gene>
<dbReference type="OrthoDB" id="9812413at2"/>
<evidence type="ECO:0000313" key="6">
    <source>
        <dbReference type="Proteomes" id="UP000245252"/>
    </source>
</evidence>
<evidence type="ECO:0000256" key="3">
    <source>
        <dbReference type="ARBA" id="ARBA00023143"/>
    </source>
</evidence>
<comment type="subcellular location">
    <subcellularLocation>
        <location evidence="1 4">Bacterial flagellum basal body</location>
    </subcellularLocation>
</comment>
<keyword evidence="5" id="KW-0282">Flagellum</keyword>
<comment type="caution">
    <text evidence="5">The sequence shown here is derived from an EMBL/GenBank/DDBJ whole genome shotgun (WGS) entry which is preliminary data.</text>
</comment>
<dbReference type="HAMAP" id="MF_00724">
    <property type="entry name" value="FliE"/>
    <property type="match status" value="1"/>
</dbReference>
<dbReference type="AlphaFoldDB" id="A0A2U2DX54"/>
<evidence type="ECO:0000256" key="2">
    <source>
        <dbReference type="ARBA" id="ARBA00009272"/>
    </source>
</evidence>
<keyword evidence="5" id="KW-0969">Cilium</keyword>
<accession>A0A2U2DX54</accession>
<organism evidence="5 6">
    <name type="scientific">Metarhizobium album</name>
    <dbReference type="NCBI Taxonomy" id="2182425"/>
    <lineage>
        <taxon>Bacteria</taxon>
        <taxon>Pseudomonadati</taxon>
        <taxon>Pseudomonadota</taxon>
        <taxon>Alphaproteobacteria</taxon>
        <taxon>Hyphomicrobiales</taxon>
        <taxon>Rhizobiaceae</taxon>
        <taxon>Metarhizobium</taxon>
    </lineage>
</organism>
<evidence type="ECO:0000256" key="4">
    <source>
        <dbReference type="HAMAP-Rule" id="MF_00724"/>
    </source>
</evidence>
<evidence type="ECO:0000256" key="1">
    <source>
        <dbReference type="ARBA" id="ARBA00004117"/>
    </source>
</evidence>
<dbReference type="GO" id="GO:0071973">
    <property type="term" value="P:bacterial-type flagellum-dependent cell motility"/>
    <property type="evidence" value="ECO:0007669"/>
    <property type="project" value="InterPro"/>
</dbReference>
<dbReference type="GO" id="GO:0009425">
    <property type="term" value="C:bacterial-type flagellum basal body"/>
    <property type="evidence" value="ECO:0007669"/>
    <property type="project" value="UniProtKB-SubCell"/>
</dbReference>
<reference evidence="5 6" key="1">
    <citation type="submission" date="2018-05" db="EMBL/GenBank/DDBJ databases">
        <title>The draft genome of strain NS-104.</title>
        <authorList>
            <person name="Hang P."/>
            <person name="Jiang J."/>
        </authorList>
    </citation>
    <scope>NUCLEOTIDE SEQUENCE [LARGE SCALE GENOMIC DNA]</scope>
    <source>
        <strain evidence="5 6">NS-104</strain>
    </source>
</reference>
<keyword evidence="6" id="KW-1185">Reference proteome</keyword>
<dbReference type="Pfam" id="PF02049">
    <property type="entry name" value="FliE"/>
    <property type="match status" value="1"/>
</dbReference>
<keyword evidence="3 4" id="KW-0975">Bacterial flagellum</keyword>
<dbReference type="InterPro" id="IPR001624">
    <property type="entry name" value="FliE"/>
</dbReference>
<dbReference type="RefSeq" id="WP_109456316.1">
    <property type="nucleotide sequence ID" value="NZ_QFBC01000001.1"/>
</dbReference>
<dbReference type="GO" id="GO:0005198">
    <property type="term" value="F:structural molecule activity"/>
    <property type="evidence" value="ECO:0007669"/>
    <property type="project" value="InterPro"/>
</dbReference>
<proteinExistence type="inferred from homology"/>
<sequence length="112" mass="11524">MINAINAVSALGMTRGIGDVSLDAAQQALSPQQATGGLATGLTFGEVLGNMTTEAITNLKGAEAASFAGIKGEISTREVVDAVMQGEQSLQTAIALRDKVVTAFLDITRMQI</sequence>
<protein>
    <recommendedName>
        <fullName evidence="4">Flagellar hook-basal body complex protein FliE</fullName>
    </recommendedName>
</protein>
<evidence type="ECO:0000313" key="5">
    <source>
        <dbReference type="EMBL" id="PWE57799.1"/>
    </source>
</evidence>